<feature type="signal peptide" evidence="1">
    <location>
        <begin position="1"/>
        <end position="34"/>
    </location>
</feature>
<evidence type="ECO:0008006" key="4">
    <source>
        <dbReference type="Google" id="ProtNLM"/>
    </source>
</evidence>
<name>L7C8F8_RHOBT</name>
<dbReference type="Gene3D" id="3.90.132.10">
    <property type="entry name" value="Leishmanolysin , domain 2"/>
    <property type="match status" value="1"/>
</dbReference>
<comment type="caution">
    <text evidence="2">The sequence shown here is derived from an EMBL/GenBank/DDBJ whole genome shotgun (WGS) entry which is preliminary data.</text>
</comment>
<feature type="chain" id="PRO_5003972140" description="Zinc metalloendopeptidase" evidence="1">
    <location>
        <begin position="35"/>
        <end position="293"/>
    </location>
</feature>
<dbReference type="EMBL" id="AMWG01000159">
    <property type="protein sequence ID" value="ELP30333.1"/>
    <property type="molecule type" value="Genomic_DNA"/>
</dbReference>
<dbReference type="AlphaFoldDB" id="L7C8F8"/>
<organism evidence="2 3">
    <name type="scientific">Rhodopirellula baltica SWK14</name>
    <dbReference type="NCBI Taxonomy" id="993516"/>
    <lineage>
        <taxon>Bacteria</taxon>
        <taxon>Pseudomonadati</taxon>
        <taxon>Planctomycetota</taxon>
        <taxon>Planctomycetia</taxon>
        <taxon>Pirellulales</taxon>
        <taxon>Pirellulaceae</taxon>
        <taxon>Rhodopirellula</taxon>
    </lineage>
</organism>
<keyword evidence="1" id="KW-0732">Signal</keyword>
<reference evidence="2 3" key="1">
    <citation type="journal article" date="2013" name="Mar. Genomics">
        <title>Expression of sulfatases in Rhodopirellula baltica and the diversity of sulfatases in the genus Rhodopirellula.</title>
        <authorList>
            <person name="Wegner C.E."/>
            <person name="Richter-Heitmann T."/>
            <person name="Klindworth A."/>
            <person name="Klockow C."/>
            <person name="Richter M."/>
            <person name="Achstetter T."/>
            <person name="Glockner F.O."/>
            <person name="Harder J."/>
        </authorList>
    </citation>
    <scope>NUCLEOTIDE SEQUENCE [LARGE SCALE GENOMIC DNA]</scope>
    <source>
        <strain evidence="2 3">SWK14</strain>
    </source>
</reference>
<dbReference type="SUPFAM" id="SSF55486">
    <property type="entry name" value="Metalloproteases ('zincins'), catalytic domain"/>
    <property type="match status" value="2"/>
</dbReference>
<evidence type="ECO:0000313" key="2">
    <source>
        <dbReference type="EMBL" id="ELP30333.1"/>
    </source>
</evidence>
<sequence length="293" mass="30962">MPSERQIGLRVRLLKNALGLAVFASFFFVPSASAALVVEVDYSGVAAYEAAFQSAANTWQGLLGGYQDGLIVSRSFGSTALENQVLETVRIQASVASIDGAGGTLGQAGFTEFGLDTSGYKLATDGRMQFDSADFGGLTPGQREALILHEMAHVLGFGTLWTDNGVYVNGSGEFTGVNATAVWQTEFGQSGTPDVELSGGVGTANGHWNEFDTGSNFTGITDGLGRDMTFELMTGWLNPNSFISELTLASFRDIGFATTNATAVPEPGSTLLWSVLGLAAESRRRLLKRRLAS</sequence>
<protein>
    <recommendedName>
        <fullName evidence="4">Zinc metalloendopeptidase</fullName>
    </recommendedName>
</protein>
<proteinExistence type="predicted"/>
<evidence type="ECO:0000313" key="3">
    <source>
        <dbReference type="Proteomes" id="UP000010959"/>
    </source>
</evidence>
<dbReference type="Proteomes" id="UP000010959">
    <property type="component" value="Unassembled WGS sequence"/>
</dbReference>
<accession>L7C8F8</accession>
<gene>
    <name evidence="2" type="ORF">RBSWK_05724</name>
</gene>
<evidence type="ECO:0000256" key="1">
    <source>
        <dbReference type="SAM" id="SignalP"/>
    </source>
</evidence>
<dbReference type="PATRIC" id="fig|993516.3.peg.6131"/>